<dbReference type="CDD" id="cd07381">
    <property type="entry name" value="MPP_CapA"/>
    <property type="match status" value="1"/>
</dbReference>
<evidence type="ECO:0000256" key="1">
    <source>
        <dbReference type="ARBA" id="ARBA00005662"/>
    </source>
</evidence>
<name>A0A0Q9YS32_9GAMM</name>
<evidence type="ECO:0000256" key="2">
    <source>
        <dbReference type="SAM" id="SignalP"/>
    </source>
</evidence>
<organism evidence="4">
    <name type="scientific">Candidatus Berkiella aquae</name>
    <dbReference type="NCBI Taxonomy" id="295108"/>
    <lineage>
        <taxon>Bacteria</taxon>
        <taxon>Pseudomonadati</taxon>
        <taxon>Pseudomonadota</taxon>
        <taxon>Gammaproteobacteria</taxon>
        <taxon>Candidatus Berkiellales</taxon>
        <taxon>Candidatus Berkiellaceae</taxon>
        <taxon>Candidatus Berkiella</taxon>
    </lineage>
</organism>
<proteinExistence type="inferred from homology"/>
<feature type="signal peptide" evidence="2">
    <location>
        <begin position="1"/>
        <end position="19"/>
    </location>
</feature>
<dbReference type="EMBL" id="LKAJ01000016">
    <property type="protein sequence ID" value="KRG19415.1"/>
    <property type="molecule type" value="Genomic_DNA"/>
</dbReference>
<dbReference type="Proteomes" id="UP000051497">
    <property type="component" value="Unassembled WGS sequence"/>
</dbReference>
<reference evidence="5" key="2">
    <citation type="journal article" date="2016" name="Genome Announc.">
        <title>Draft Genome Sequences of Two Novel Amoeba-Resistant Intranuclear Bacteria, 'Candidatus Berkiella cookevillensis' and 'Candidatus Berkiella aquae'.</title>
        <authorList>
            <person name="Mehari Y.T."/>
            <person name="Arivett B.A."/>
            <person name="Farone A.L."/>
            <person name="Gunderson J.H."/>
            <person name="Farone M.B."/>
        </authorList>
    </citation>
    <scope>NUCLEOTIDE SEQUENCE</scope>
    <source>
        <strain evidence="5">HT99</strain>
    </source>
</reference>
<comment type="similarity">
    <text evidence="1">Belongs to the CapA family.</text>
</comment>
<reference evidence="4" key="1">
    <citation type="submission" date="2015-09" db="EMBL/GenBank/DDBJ databases">
        <title>Draft Genome Sequences of Two Novel Amoeba-resistant Intranuclear Bacteria, Candidatus Berkiella cookevillensis and Candidatus Berkiella aquae.</title>
        <authorList>
            <person name="Mehari Y.T."/>
            <person name="Arivett B.A."/>
            <person name="Farone A.L."/>
            <person name="Gunderson J.H."/>
            <person name="Farone M.B."/>
        </authorList>
    </citation>
    <scope>NUCLEOTIDE SEQUENCE [LARGE SCALE GENOMIC DNA]</scope>
    <source>
        <strain evidence="4">HT99</strain>
    </source>
</reference>
<comment type="caution">
    <text evidence="4">The sequence shown here is derived from an EMBL/GenBank/DDBJ whole genome shotgun (WGS) entry which is preliminary data.</text>
</comment>
<accession>A0A0Q9YS32</accession>
<gene>
    <name evidence="4" type="primary">capA</name>
    <name evidence="5" type="ORF">HT99x_000265</name>
    <name evidence="4" type="ORF">HT99x_02789</name>
</gene>
<dbReference type="SUPFAM" id="SSF56300">
    <property type="entry name" value="Metallo-dependent phosphatases"/>
    <property type="match status" value="1"/>
</dbReference>
<evidence type="ECO:0000313" key="4">
    <source>
        <dbReference type="EMBL" id="KRG19415.1"/>
    </source>
</evidence>
<dbReference type="AlphaFoldDB" id="A0A0Q9YS32"/>
<evidence type="ECO:0000313" key="6">
    <source>
        <dbReference type="Proteomes" id="UP000051497"/>
    </source>
</evidence>
<sequence>MKTIACLALLCFHCSFSLAREALQFPHACDKGKQLTIAAVGDLLFHYPLQRKAADHGFASLWPDLIPYFEAADITYGNLEGPIGVGLLPNGQQVADPLLWKTYFLSRFPSFNYHPSVAASLKTSGFDIVSNANNHILDRDSLGIDKTIETLDQHQLAHIGAKAKNATTSWYTLLERKGFKIAWLACAEHTNGIPDKHHQVFNCYHSADRSTMINTIRDLKKQVDIIIVSPHWGEEYQTFPNRAQKEFAKDVLNAGASAVIGSHPHVLQPVETFSTNDGRQTLISYSLGNFVSYQGSPKNRSSMVLLLGFTKTPTQTIINGVRFVPIYMNNRSGIDNIQINALSQEQFNRYFQSLYAPIIPFDHALFSLPIVTNPECIMK</sequence>
<feature type="domain" description="Capsule synthesis protein CapA" evidence="3">
    <location>
        <begin position="36"/>
        <end position="294"/>
    </location>
</feature>
<dbReference type="RefSeq" id="WP_075067388.1">
    <property type="nucleotide sequence ID" value="NZ_LKAJ02000001.1"/>
</dbReference>
<dbReference type="InterPro" id="IPR029052">
    <property type="entry name" value="Metallo-depent_PP-like"/>
</dbReference>
<dbReference type="STRING" id="295108.HT99x_02789"/>
<dbReference type="InterPro" id="IPR019079">
    <property type="entry name" value="Capsule_synth_CapA"/>
</dbReference>
<reference evidence="5" key="3">
    <citation type="submission" date="2021-06" db="EMBL/GenBank/DDBJ databases">
        <title>Genomic Description and Analysis of Intracellular Bacteria, Candidatus Berkiella cookevillensis and Candidatus Berkiella aquae.</title>
        <authorList>
            <person name="Kidane D.T."/>
            <person name="Mehari Y.T."/>
            <person name="Rice F.C."/>
            <person name="Arivett B.A."/>
            <person name="Farone A.L."/>
            <person name="Berk S.G."/>
            <person name="Farone M.B."/>
        </authorList>
    </citation>
    <scope>NUCLEOTIDE SEQUENCE</scope>
    <source>
        <strain evidence="5">HT99</strain>
    </source>
</reference>
<dbReference type="SMART" id="SM00854">
    <property type="entry name" value="PGA_cap"/>
    <property type="match status" value="1"/>
</dbReference>
<dbReference type="PANTHER" id="PTHR33393">
    <property type="entry name" value="POLYGLUTAMINE SYNTHESIS ACCESSORY PROTEIN RV0574C-RELATED"/>
    <property type="match status" value="1"/>
</dbReference>
<feature type="chain" id="PRO_5043129792" evidence="2">
    <location>
        <begin position="20"/>
        <end position="379"/>
    </location>
</feature>
<dbReference type="InterPro" id="IPR052169">
    <property type="entry name" value="CW_Biosynth-Accessory"/>
</dbReference>
<evidence type="ECO:0000313" key="5">
    <source>
        <dbReference type="EMBL" id="MCS5709851.1"/>
    </source>
</evidence>
<evidence type="ECO:0000259" key="3">
    <source>
        <dbReference type="SMART" id="SM00854"/>
    </source>
</evidence>
<keyword evidence="2" id="KW-0732">Signal</keyword>
<protein>
    <submittedName>
        <fullName evidence="5">CapA family protein</fullName>
    </submittedName>
    <submittedName>
        <fullName evidence="4">Capsule biosynthesis protein CapA</fullName>
    </submittedName>
</protein>
<keyword evidence="6" id="KW-1185">Reference proteome</keyword>
<dbReference type="PANTHER" id="PTHR33393:SF11">
    <property type="entry name" value="POLYGLUTAMINE SYNTHESIS ACCESSORY PROTEIN RV0574C-RELATED"/>
    <property type="match status" value="1"/>
</dbReference>
<dbReference type="Gene3D" id="3.60.21.10">
    <property type="match status" value="1"/>
</dbReference>
<dbReference type="OrthoDB" id="9810718at2"/>
<dbReference type="EMBL" id="LKAJ02000001">
    <property type="protein sequence ID" value="MCS5709851.1"/>
    <property type="molecule type" value="Genomic_DNA"/>
</dbReference>
<dbReference type="Pfam" id="PF09587">
    <property type="entry name" value="PGA_cap"/>
    <property type="match status" value="1"/>
</dbReference>